<dbReference type="VEuPathDB" id="TriTrypDB:TvY486_0101050"/>
<dbReference type="InterPro" id="IPR001680">
    <property type="entry name" value="WD40_rpt"/>
</dbReference>
<dbReference type="GO" id="GO:0030307">
    <property type="term" value="P:positive regulation of cell growth"/>
    <property type="evidence" value="ECO:0007669"/>
    <property type="project" value="TreeGrafter"/>
</dbReference>
<feature type="region of interest" description="Disordered" evidence="4">
    <location>
        <begin position="892"/>
        <end position="911"/>
    </location>
</feature>
<dbReference type="GO" id="GO:0009267">
    <property type="term" value="P:cellular response to starvation"/>
    <property type="evidence" value="ECO:0007669"/>
    <property type="project" value="TreeGrafter"/>
</dbReference>
<dbReference type="GO" id="GO:0030674">
    <property type="term" value="F:protein-macromolecule adaptor activity"/>
    <property type="evidence" value="ECO:0007669"/>
    <property type="project" value="TreeGrafter"/>
</dbReference>
<gene>
    <name evidence="6" type="ORF">TVY486_0101050</name>
</gene>
<evidence type="ECO:0000256" key="4">
    <source>
        <dbReference type="SAM" id="MobiDB-lite"/>
    </source>
</evidence>
<dbReference type="GO" id="GO:0071230">
    <property type="term" value="P:cellular response to amino acid stimulus"/>
    <property type="evidence" value="ECO:0007669"/>
    <property type="project" value="TreeGrafter"/>
</dbReference>
<accession>G0TR93</accession>
<dbReference type="SMART" id="SM01302">
    <property type="entry name" value="Raptor_N"/>
    <property type="match status" value="1"/>
</dbReference>
<dbReference type="Pfam" id="PF14538">
    <property type="entry name" value="Raptor_N"/>
    <property type="match status" value="1"/>
</dbReference>
<dbReference type="PRINTS" id="PR01547">
    <property type="entry name" value="YEAST176DUF"/>
</dbReference>
<evidence type="ECO:0000256" key="2">
    <source>
        <dbReference type="ARBA" id="ARBA00022737"/>
    </source>
</evidence>
<dbReference type="GO" id="GO:0031931">
    <property type="term" value="C:TORC1 complex"/>
    <property type="evidence" value="ECO:0007669"/>
    <property type="project" value="InterPro"/>
</dbReference>
<dbReference type="InterPro" id="IPR036322">
    <property type="entry name" value="WD40_repeat_dom_sf"/>
</dbReference>
<feature type="region of interest" description="Disordered" evidence="4">
    <location>
        <begin position="580"/>
        <end position="614"/>
    </location>
</feature>
<dbReference type="GO" id="GO:0005737">
    <property type="term" value="C:cytoplasm"/>
    <property type="evidence" value="ECO:0007669"/>
    <property type="project" value="TreeGrafter"/>
</dbReference>
<dbReference type="InterPro" id="IPR029347">
    <property type="entry name" value="Raptor_N"/>
</dbReference>
<sequence length="1861" mass="200905">MEGVSRQAADSHLARGSLVNKDANDSREALLIRTDAEVEEMEQNRWRQLVQQSWFHSNTHLHRWSEDALIRGSSYRSHTVAARTTVWPSTTAAVVLSLNLDPTLWLDEGGINNKEGPGASFSAPRVYGWRLPALLPSNSVNILGELGQQLEKEYQSLSKRSLMVSHCHNSRGQDFARYLSQSRHFAGQHGKVILHYGGYDVPRPSDDWLYHRTPGVEVAKYSIDSLRSHVGFPLVMIADCAGAASILCRLLDGRQKEDSQLFAYRPYGASLGVHNLMDSDRSNVVMSSWRSTDVASPASGGTTLSAATVVPNTEGVPPVAATGGDSLSGFRGLVPSSASFASASLRDDFFFLGATTHEALTLHPQLPSDIFTSCLVTPVRMAVLWFLVENSQMIDVHPLLLSLIPGALEDKKTPLGQLQWAFMSITECIAWSTLPHSLFAHIFREDVVVAPLFRGFLLAERIISALGGQVSVYPSLPRTSDHIMWDTLDNIIDRTLVSVKRAFLPTPRPALSRLGFREWLDWNVAKWRYEQRSLPLPTLNGRRVVVPDFIKEDLRCLLAVAQRVTEQSFPLSFDTNAQPQWAGHTGQRASVLGPRNTNEEVTNPHGFPHRTRAIAPGANGDGVTGLYGRRTDPTHFPFIMRLPALLQGLLVLTHRDEATKVMCRLVDAGPPAVAVCAEVGIFSMALVHFWSRHDLRCLLPALLFIYAKACYTDPLLAGTSSAQRDVVLSVCLEVLKNPVTPHTEPGPVTGAWQGDVLGCWAGVEGQRSLAAAVICMLCFSFAEDRERYRKLGALRVCCELLRDIAGKLPLLLHEPSRLEKRADAERCREGAPSCGVAHAEMPTYATAQATMYVPCLIALLVSLSWETSLCPPAPSGAAPGHIGGFQDKGIGGSSQSLRDSDAGKNPGDNSVQSELTSSLEALWLLSWSSSALVRGASLKALTVIMISKLSNDDTALQCVRIIANFTESQTLPREGNTDNRLQFVGALFLSIQYLTERLTSLMSIEEMRKAVYLGLKGLRRSTSGPHELRDGCDMREAKRADTLDSSFCTAYSSAGVYTSTYTPRSTEDGGGGCDVSCMLDLLVRLTWQLAVVNHDPCPYVSAYARKVSVEDLSQLQVHNLPLFCSTNATVDAMECAANTSHNVSVTSCFPNMLGSFILRGGKQRTHCAPTRTVEHRLRGIGGGDYEDSGMDSVEASGGGRGIGRGCGVGGSSGGAATAGAGLSLRTVSLDDNSTVSSFIYTLLSFLGELLLVPMDDEDLRHPLNLDRKAHLRRYLRTFRKHMHLSLPSDPCRVEECGAMDASPLPSVSISPLPSSSFIHASLPDSEVKGRASVVSQSTSSFFSSDVPPPPDVNNDAAYGLVSDADTLMGRFGRIQVLTFHPTGRHLVAGTDQGVIQIWALGKSGADGQTSAGNAGPTLGTYSPQLAPLTTVSSVGASAGAGQSLSSSVRGANTAFKLCALHAHFCVYNVVARASSNNWTSDAMSFTHSQHSRAAYSAAASGANGKGYRHLVASTVTSAAAALSNAALEQHGHGRSISRGDSDVSSGGSGRCARCAEPLAGLHLVDAAYRTLLCVVGRSGTVQLFSDYTSASTVRRVTSFVTMRHEDSLSSHQCLSSYHSPSMRLHMSSAHGTIASWDLSYEHKVSEGIGHHELQTPPSVLASNPNDLSTLGVGAGSVYLFDLRDASQRARVLLSPEALANSLPGRERVLGNYEPFCLHVGFSCRYAHGIVTAYGGEQGAVMLWDDRNLRFPVLQNAVVDPAYNSPSSLSSVCYVDVQHYSEALTTMSVTSRRLFIADFVRASAAKYRKRELEGAKLPTQQLSASLKEHPTAACLHPVLPLCAVVSGGSIQIYGRRRALDSD</sequence>
<dbReference type="OMA" id="CCANARP"/>
<dbReference type="InterPro" id="IPR004083">
    <property type="entry name" value="Raptor"/>
</dbReference>
<name>G0TR93_TRYVY</name>
<feature type="domain" description="Raptor N-terminal CASPase-like" evidence="5">
    <location>
        <begin position="84"/>
        <end position="251"/>
    </location>
</feature>
<dbReference type="GO" id="GO:0031929">
    <property type="term" value="P:TOR signaling"/>
    <property type="evidence" value="ECO:0007669"/>
    <property type="project" value="InterPro"/>
</dbReference>
<protein>
    <recommendedName>
        <fullName evidence="5">Raptor N-terminal CASPase-like domain-containing protein</fullName>
    </recommendedName>
</protein>
<proteinExistence type="predicted"/>
<reference evidence="6" key="1">
    <citation type="journal article" date="2012" name="Proc. Natl. Acad. Sci. U.S.A.">
        <title>Antigenic diversity is generated by distinct evolutionary mechanisms in African trypanosome species.</title>
        <authorList>
            <person name="Jackson A.P."/>
            <person name="Berry A."/>
            <person name="Aslett M."/>
            <person name="Allison H.C."/>
            <person name="Burton P."/>
            <person name="Vavrova-Anderson J."/>
            <person name="Brown R."/>
            <person name="Browne H."/>
            <person name="Corton N."/>
            <person name="Hauser H."/>
            <person name="Gamble J."/>
            <person name="Gilderthorp R."/>
            <person name="Marcello L."/>
            <person name="McQuillan J."/>
            <person name="Otto T.D."/>
            <person name="Quail M.A."/>
            <person name="Sanders M.J."/>
            <person name="van Tonder A."/>
            <person name="Ginger M.L."/>
            <person name="Field M.C."/>
            <person name="Barry J.D."/>
            <person name="Hertz-Fowler C."/>
            <person name="Berriman M."/>
        </authorList>
    </citation>
    <scope>NUCLEOTIDE SEQUENCE</scope>
    <source>
        <strain evidence="6">Y486</strain>
    </source>
</reference>
<organism evidence="6">
    <name type="scientific">Trypanosoma vivax (strain Y486)</name>
    <dbReference type="NCBI Taxonomy" id="1055687"/>
    <lineage>
        <taxon>Eukaryota</taxon>
        <taxon>Discoba</taxon>
        <taxon>Euglenozoa</taxon>
        <taxon>Kinetoplastea</taxon>
        <taxon>Metakinetoplastina</taxon>
        <taxon>Trypanosomatida</taxon>
        <taxon>Trypanosomatidae</taxon>
        <taxon>Trypanosoma</taxon>
        <taxon>Duttonella</taxon>
    </lineage>
</organism>
<feature type="repeat" description="WD" evidence="3">
    <location>
        <begin position="1367"/>
        <end position="1398"/>
    </location>
</feature>
<evidence type="ECO:0000256" key="3">
    <source>
        <dbReference type="PROSITE-ProRule" id="PRU00221"/>
    </source>
</evidence>
<dbReference type="EMBL" id="HE573017">
    <property type="protein sequence ID" value="CCC46457.1"/>
    <property type="molecule type" value="Genomic_DNA"/>
</dbReference>
<evidence type="ECO:0000256" key="1">
    <source>
        <dbReference type="ARBA" id="ARBA00022574"/>
    </source>
</evidence>
<evidence type="ECO:0000313" key="6">
    <source>
        <dbReference type="EMBL" id="CCC46457.1"/>
    </source>
</evidence>
<dbReference type="GO" id="GO:0010506">
    <property type="term" value="P:regulation of autophagy"/>
    <property type="evidence" value="ECO:0007669"/>
    <property type="project" value="TreeGrafter"/>
</dbReference>
<keyword evidence="1 3" id="KW-0853">WD repeat</keyword>
<dbReference type="InterPro" id="IPR015943">
    <property type="entry name" value="WD40/YVTN_repeat-like_dom_sf"/>
</dbReference>
<evidence type="ECO:0000259" key="5">
    <source>
        <dbReference type="SMART" id="SM01302"/>
    </source>
</evidence>
<keyword evidence="2" id="KW-0677">Repeat</keyword>
<dbReference type="Gene3D" id="2.130.10.10">
    <property type="entry name" value="YVTN repeat-like/Quinoprotein amine dehydrogenase"/>
    <property type="match status" value="1"/>
</dbReference>
<dbReference type="PANTHER" id="PTHR12848:SF16">
    <property type="entry name" value="REGULATORY-ASSOCIATED PROTEIN OF MTOR"/>
    <property type="match status" value="1"/>
</dbReference>
<dbReference type="PROSITE" id="PS50082">
    <property type="entry name" value="WD_REPEATS_2"/>
    <property type="match status" value="1"/>
</dbReference>
<dbReference type="SUPFAM" id="SSF50978">
    <property type="entry name" value="WD40 repeat-like"/>
    <property type="match status" value="1"/>
</dbReference>
<dbReference type="PANTHER" id="PTHR12848">
    <property type="entry name" value="REGULATORY-ASSOCIATED PROTEIN OF MTOR"/>
    <property type="match status" value="1"/>
</dbReference>